<evidence type="ECO:0000256" key="9">
    <source>
        <dbReference type="ARBA" id="ARBA00045912"/>
    </source>
</evidence>
<dbReference type="PANTHER" id="PTHR13117:SF5">
    <property type="entry name" value="PROTEIN RFT1 HOMOLOG"/>
    <property type="match status" value="1"/>
</dbReference>
<evidence type="ECO:0000313" key="13">
    <source>
        <dbReference type="Proteomes" id="UP000689129"/>
    </source>
</evidence>
<evidence type="ECO:0000256" key="11">
    <source>
        <dbReference type="SAM" id="MobiDB-lite"/>
    </source>
</evidence>
<dbReference type="Proteomes" id="UP000689129">
    <property type="component" value="Unassembled WGS sequence"/>
</dbReference>
<dbReference type="Pfam" id="PF04506">
    <property type="entry name" value="Rft-1"/>
    <property type="match status" value="1"/>
</dbReference>
<evidence type="ECO:0000256" key="10">
    <source>
        <dbReference type="RuleBase" id="RU365067"/>
    </source>
</evidence>
<feature type="transmembrane region" description="Helical" evidence="10">
    <location>
        <begin position="429"/>
        <end position="450"/>
    </location>
</feature>
<comment type="caution">
    <text evidence="12">The sequence shown here is derived from an EMBL/GenBank/DDBJ whole genome shotgun (WGS) entry which is preliminary data.</text>
</comment>
<accession>A0A8I2ZYL6</accession>
<feature type="transmembrane region" description="Helical" evidence="10">
    <location>
        <begin position="188"/>
        <end position="208"/>
    </location>
</feature>
<comment type="function">
    <text evidence="9 10">Intramembrane glycolipid transporter that operates in the biosynthetic pathway of dolichol-linked oligosaccharides, the glycan precursors employed in protein asparagine (N)-glycosylation. The sequential addition of sugars to dolichol pyrophosphate produces dolichol-linked oligosaccharides containing fourteen sugars, including two GlcNAcs, nine mannoses and three glucoses. Once assembled, the oligosaccharide is transferred from the lipid to nascent proteins by oligosaccharyltransferases. The assembly of dolichol-linked oligosaccharides begins on the cytosolic side of the endoplasmic reticulum membrane and finishes in its lumen. RFT1 could mediate the translocation of the cytosolically oriented intermediate DolPP-GlcNAc2Man5, produced by ALG11, into the ER lumen where dolichol-linked oligosaccharides assembly continues. However, the intramembrane lipid transporter activity could not be confirmed in vitro.</text>
</comment>
<protein>
    <recommendedName>
        <fullName evidence="8 10">Man(5)GlcNAc(2)-PP-dolichol translocation protein RFT1</fullName>
    </recommendedName>
</protein>
<dbReference type="GO" id="GO:0005789">
    <property type="term" value="C:endoplasmic reticulum membrane"/>
    <property type="evidence" value="ECO:0007669"/>
    <property type="project" value="UniProtKB-SubCell"/>
</dbReference>
<feature type="transmembrane region" description="Helical" evidence="10">
    <location>
        <begin position="214"/>
        <end position="235"/>
    </location>
</feature>
<proteinExistence type="inferred from homology"/>
<reference evidence="12" key="1">
    <citation type="journal article" date="2021" name="Mol. Plant Pathol.">
        <title>A 20-kb lineage-specific genomic region tames virulence in pathogenic amphidiploid Verticillium longisporum.</title>
        <authorList>
            <person name="Harting R."/>
            <person name="Starke J."/>
            <person name="Kusch H."/>
            <person name="Poggeler S."/>
            <person name="Maurus I."/>
            <person name="Schluter R."/>
            <person name="Landesfeind M."/>
            <person name="Bulla I."/>
            <person name="Nowrousian M."/>
            <person name="de Jonge R."/>
            <person name="Stahlhut G."/>
            <person name="Hoff K.J."/>
            <person name="Asshauer K.P."/>
            <person name="Thurmer A."/>
            <person name="Stanke M."/>
            <person name="Daniel R."/>
            <person name="Morgenstern B."/>
            <person name="Thomma B.P.H.J."/>
            <person name="Kronstad J.W."/>
            <person name="Braus-Stromeyer S.A."/>
            <person name="Braus G.H."/>
        </authorList>
    </citation>
    <scope>NUCLEOTIDE SEQUENCE</scope>
    <source>
        <strain evidence="12">Vl32</strain>
    </source>
</reference>
<evidence type="ECO:0000256" key="8">
    <source>
        <dbReference type="ARBA" id="ARBA00044793"/>
    </source>
</evidence>
<dbReference type="OrthoDB" id="9979195at2759"/>
<evidence type="ECO:0000256" key="4">
    <source>
        <dbReference type="ARBA" id="ARBA00022692"/>
    </source>
</evidence>
<feature type="transmembrane region" description="Helical" evidence="10">
    <location>
        <begin position="521"/>
        <end position="542"/>
    </location>
</feature>
<keyword evidence="10" id="KW-0813">Transport</keyword>
<organism evidence="12 13">
    <name type="scientific">Verticillium longisporum</name>
    <name type="common">Verticillium dahliae var. longisporum</name>
    <dbReference type="NCBI Taxonomy" id="100787"/>
    <lineage>
        <taxon>Eukaryota</taxon>
        <taxon>Fungi</taxon>
        <taxon>Dikarya</taxon>
        <taxon>Ascomycota</taxon>
        <taxon>Pezizomycotina</taxon>
        <taxon>Sordariomycetes</taxon>
        <taxon>Hypocreomycetidae</taxon>
        <taxon>Glomerellales</taxon>
        <taxon>Plectosphaerellaceae</taxon>
        <taxon>Verticillium</taxon>
    </lineage>
</organism>
<comment type="pathway">
    <text evidence="2">Protein modification; protein glycosylation.</text>
</comment>
<comment type="subcellular location">
    <subcellularLocation>
        <location evidence="1 10">Endoplasmic reticulum membrane</location>
        <topology evidence="1 10">Multi-pass membrane protein</topology>
    </subcellularLocation>
</comment>
<name>A0A8I2ZYL6_VERLO</name>
<dbReference type="AlphaFoldDB" id="A0A8I2ZYL6"/>
<dbReference type="GO" id="GO:0006488">
    <property type="term" value="P:dolichol-linked oligosaccharide biosynthetic process"/>
    <property type="evidence" value="ECO:0007669"/>
    <property type="project" value="InterPro"/>
</dbReference>
<keyword evidence="4 10" id="KW-0812">Transmembrane</keyword>
<keyword evidence="5 10" id="KW-0256">Endoplasmic reticulum</keyword>
<comment type="similarity">
    <text evidence="3 10">Belongs to the RFT1 family.</text>
</comment>
<gene>
    <name evidence="12" type="ORF">HYQ45_001809</name>
</gene>
<feature type="transmembrane region" description="Helical" evidence="10">
    <location>
        <begin position="462"/>
        <end position="483"/>
    </location>
</feature>
<keyword evidence="7 10" id="KW-0472">Membrane</keyword>
<keyword evidence="6 10" id="KW-1133">Transmembrane helix</keyword>
<feature type="transmembrane region" description="Helical" evidence="10">
    <location>
        <begin position="489"/>
        <end position="509"/>
    </location>
</feature>
<feature type="transmembrane region" description="Helical" evidence="10">
    <location>
        <begin position="392"/>
        <end position="417"/>
    </location>
</feature>
<dbReference type="EMBL" id="JAEMWZ010000028">
    <property type="protein sequence ID" value="KAG7141663.1"/>
    <property type="molecule type" value="Genomic_DNA"/>
</dbReference>
<feature type="compositionally biased region" description="Low complexity" evidence="11">
    <location>
        <begin position="351"/>
        <end position="366"/>
    </location>
</feature>
<dbReference type="PANTHER" id="PTHR13117">
    <property type="entry name" value="ENDOPLASMIC RETICULUM MULTISPAN TRANSMEMBRANE PROTEIN-RELATED"/>
    <property type="match status" value="1"/>
</dbReference>
<evidence type="ECO:0000256" key="5">
    <source>
        <dbReference type="ARBA" id="ARBA00022824"/>
    </source>
</evidence>
<evidence type="ECO:0000313" key="12">
    <source>
        <dbReference type="EMBL" id="KAG7141663.1"/>
    </source>
</evidence>
<dbReference type="GO" id="GO:0034203">
    <property type="term" value="P:glycolipid translocation"/>
    <property type="evidence" value="ECO:0007669"/>
    <property type="project" value="TreeGrafter"/>
</dbReference>
<sequence length="594" mass="62317">MPSPEASPSSPADAPGTTTHAPPAAAAAAAAGTESESAAVHGASLLITLQIASRALTFLANQLLLRYLTAALLGLSAQLEVYYLSVLFFARESLRVAIQRQSPSSARSNTPIHQAVVNLGYLAVILGCFVSVGLGALYLSSVEQATLETPYFVLSLRIYGAAAIIELLAEPIFVLMQTRLQFGTRASAESIATFLRCIVTFAAALSASRSGLQLGVLPFALGQLAYGVALLLVYLGAGVRLASTAETGNSFSLLPRTLTTEDGSGADYVLSYFYRPTLRLASSMMAQSLVKHVLTQGDTFLVSILSTPQAQGVYALANNYGGLLARLVFQPVEESSRSYFSRLLSAAPTTSSDTSAEKAAQASPAADKMTRGKPPKEAVTTAAAHLHTLLRLCILVGALILTAGPAAAAPLLALVAGPRWARDGAGAALATYCYYIPLLALNGVAEAFVASVATEAQVHAQSAWMGAFSLAFAAAGFVFLRVLGLGARGLVFANAMNMACRIVWSLAFVRRYFRRAGVPFSLARLGPANLTAVVVFVAPRLVEMLTGVTAQSAGGIRDVVKVGVAAVPFVLLVLFAERDFLLQCYQAARKRKTE</sequence>
<feature type="region of interest" description="Disordered" evidence="11">
    <location>
        <begin position="351"/>
        <end position="376"/>
    </location>
</feature>
<evidence type="ECO:0000256" key="1">
    <source>
        <dbReference type="ARBA" id="ARBA00004477"/>
    </source>
</evidence>
<evidence type="ECO:0000256" key="7">
    <source>
        <dbReference type="ARBA" id="ARBA00023136"/>
    </source>
</evidence>
<feature type="transmembrane region" description="Helical" evidence="10">
    <location>
        <begin position="158"/>
        <end position="176"/>
    </location>
</feature>
<evidence type="ECO:0000256" key="6">
    <source>
        <dbReference type="ARBA" id="ARBA00022989"/>
    </source>
</evidence>
<feature type="transmembrane region" description="Helical" evidence="10">
    <location>
        <begin position="115"/>
        <end position="138"/>
    </location>
</feature>
<feature type="transmembrane region" description="Helical" evidence="10">
    <location>
        <begin position="562"/>
        <end position="582"/>
    </location>
</feature>
<evidence type="ECO:0000256" key="2">
    <source>
        <dbReference type="ARBA" id="ARBA00004922"/>
    </source>
</evidence>
<evidence type="ECO:0000256" key="3">
    <source>
        <dbReference type="ARBA" id="ARBA00010288"/>
    </source>
</evidence>
<feature type="transmembrane region" description="Helical" evidence="10">
    <location>
        <begin position="67"/>
        <end position="90"/>
    </location>
</feature>
<dbReference type="InterPro" id="IPR007594">
    <property type="entry name" value="RFT1"/>
</dbReference>
<feature type="region of interest" description="Disordered" evidence="11">
    <location>
        <begin position="1"/>
        <end position="23"/>
    </location>
</feature>